<comment type="caution">
    <text evidence="3">The sequence shown here is derived from an EMBL/GenBank/DDBJ whole genome shotgun (WGS) entry which is preliminary data.</text>
</comment>
<dbReference type="InterPro" id="IPR012677">
    <property type="entry name" value="Nucleotide-bd_a/b_plait_sf"/>
</dbReference>
<dbReference type="InterPro" id="IPR035979">
    <property type="entry name" value="RBD_domain_sf"/>
</dbReference>
<keyword evidence="1" id="KW-0694">RNA-binding</keyword>
<gene>
    <name evidence="3" type="ORF">PIIN_00763</name>
</gene>
<evidence type="ECO:0000313" key="3">
    <source>
        <dbReference type="EMBL" id="CCA66924.1"/>
    </source>
</evidence>
<dbReference type="EMBL" id="CAFZ01000007">
    <property type="protein sequence ID" value="CCA66924.1"/>
    <property type="molecule type" value="Genomic_DNA"/>
</dbReference>
<reference evidence="3 4" key="1">
    <citation type="journal article" date="2011" name="PLoS Pathog.">
        <title>Endophytic Life Strategies Decoded by Genome and Transcriptome Analyses of the Mutualistic Root Symbiont Piriformospora indica.</title>
        <authorList>
            <person name="Zuccaro A."/>
            <person name="Lahrmann U."/>
            <person name="Guldener U."/>
            <person name="Langen G."/>
            <person name="Pfiffi S."/>
            <person name="Biedenkopf D."/>
            <person name="Wong P."/>
            <person name="Samans B."/>
            <person name="Grimm C."/>
            <person name="Basiewicz M."/>
            <person name="Murat C."/>
            <person name="Martin F."/>
            <person name="Kogel K.H."/>
        </authorList>
    </citation>
    <scope>NUCLEOTIDE SEQUENCE [LARGE SCALE GENOMIC DNA]</scope>
    <source>
        <strain evidence="3 4">DSM 11827</strain>
    </source>
</reference>
<name>G4T6J1_SERID</name>
<dbReference type="PROSITE" id="PS50102">
    <property type="entry name" value="RRM"/>
    <property type="match status" value="1"/>
</dbReference>
<dbReference type="OrthoDB" id="5541797at2759"/>
<dbReference type="GO" id="GO:0003723">
    <property type="term" value="F:RNA binding"/>
    <property type="evidence" value="ECO:0007669"/>
    <property type="project" value="UniProtKB-UniRule"/>
</dbReference>
<evidence type="ECO:0000259" key="2">
    <source>
        <dbReference type="PROSITE" id="PS50102"/>
    </source>
</evidence>
<dbReference type="Proteomes" id="UP000007148">
    <property type="component" value="Unassembled WGS sequence"/>
</dbReference>
<dbReference type="AlphaFoldDB" id="G4T6J1"/>
<evidence type="ECO:0000256" key="1">
    <source>
        <dbReference type="PROSITE-ProRule" id="PRU00176"/>
    </source>
</evidence>
<accession>G4T6J1</accession>
<keyword evidence="4" id="KW-1185">Reference proteome</keyword>
<dbReference type="CDD" id="cd00590">
    <property type="entry name" value="RRM_SF"/>
    <property type="match status" value="1"/>
</dbReference>
<proteinExistence type="predicted"/>
<sequence>MSSARNLLQKAAREIGTRHRALRLEGVPHWVTPGDIRRMAERAGAIGIRDAYIESEKGIQTGTAFVEFEAPSLTRKAADLLKNAQISGIPITIAGYVHARSPKFHKRTRIDPLKPIAPTAPATAVIYGIPKSFKLKDVRAFLHEYKFATFGTPEEAYERVFVSSGEMTRWAIRLQSMSDAWRLVRHLHMRRFRFGQRGETLIGARVVY</sequence>
<organism evidence="3 4">
    <name type="scientific">Serendipita indica (strain DSM 11827)</name>
    <name type="common">Root endophyte fungus</name>
    <name type="synonym">Piriformospora indica</name>
    <dbReference type="NCBI Taxonomy" id="1109443"/>
    <lineage>
        <taxon>Eukaryota</taxon>
        <taxon>Fungi</taxon>
        <taxon>Dikarya</taxon>
        <taxon>Basidiomycota</taxon>
        <taxon>Agaricomycotina</taxon>
        <taxon>Agaricomycetes</taxon>
        <taxon>Sebacinales</taxon>
        <taxon>Serendipitaceae</taxon>
        <taxon>Serendipita</taxon>
    </lineage>
</organism>
<protein>
    <recommendedName>
        <fullName evidence="2">RRM domain-containing protein</fullName>
    </recommendedName>
</protein>
<dbReference type="HOGENOM" id="CLU_1321350_0_0_1"/>
<evidence type="ECO:0000313" key="4">
    <source>
        <dbReference type="Proteomes" id="UP000007148"/>
    </source>
</evidence>
<dbReference type="eggNOG" id="ENOG502SDS2">
    <property type="taxonomic scope" value="Eukaryota"/>
</dbReference>
<feature type="domain" description="RRM" evidence="2">
    <location>
        <begin position="20"/>
        <end position="93"/>
    </location>
</feature>
<dbReference type="InParanoid" id="G4T6J1"/>
<dbReference type="SUPFAM" id="SSF54928">
    <property type="entry name" value="RNA-binding domain, RBD"/>
    <property type="match status" value="1"/>
</dbReference>
<dbReference type="InterPro" id="IPR000504">
    <property type="entry name" value="RRM_dom"/>
</dbReference>
<dbReference type="Gene3D" id="3.30.70.330">
    <property type="match status" value="1"/>
</dbReference>